<feature type="compositionally biased region" description="Basic and acidic residues" evidence="1">
    <location>
        <begin position="117"/>
        <end position="135"/>
    </location>
</feature>
<evidence type="ECO:0000313" key="2">
    <source>
        <dbReference type="EMBL" id="KAG5651536.1"/>
    </source>
</evidence>
<feature type="region of interest" description="Disordered" evidence="1">
    <location>
        <begin position="1"/>
        <end position="142"/>
    </location>
</feature>
<sequence length="142" mass="14817">MSNIPTTQSTNTHHTHPATNTATAPISSRPEHHLHNPDEPLPGAKGSARTTDYSADTIDHAPSSAFREDQPRNISGAAGAPLGHSTHSQGRNAFSSERPLDVEPTSRGGVAVGGRADLPEGHAGLKDKLVGKTEKASILPLN</sequence>
<name>A0A9P7KGI0_9AGAR</name>
<evidence type="ECO:0000256" key="1">
    <source>
        <dbReference type="SAM" id="MobiDB-lite"/>
    </source>
</evidence>
<proteinExistence type="predicted"/>
<dbReference type="OrthoDB" id="3210574at2759"/>
<reference evidence="2" key="2">
    <citation type="submission" date="2021-10" db="EMBL/GenBank/DDBJ databases">
        <title>Phylogenomics reveals ancestral predisposition of the termite-cultivated fungus Termitomyces towards a domesticated lifestyle.</title>
        <authorList>
            <person name="Auxier B."/>
            <person name="Grum-Grzhimaylo A."/>
            <person name="Cardenas M.E."/>
            <person name="Lodge J.D."/>
            <person name="Laessoe T."/>
            <person name="Pedersen O."/>
            <person name="Smith M.E."/>
            <person name="Kuyper T.W."/>
            <person name="Franco-Molano E.A."/>
            <person name="Baroni T.J."/>
            <person name="Aanen D.K."/>
        </authorList>
    </citation>
    <scope>NUCLEOTIDE SEQUENCE</scope>
    <source>
        <strain evidence="2">D49</strain>
    </source>
</reference>
<accession>A0A9P7KGI0</accession>
<dbReference type="Proteomes" id="UP000717328">
    <property type="component" value="Unassembled WGS sequence"/>
</dbReference>
<keyword evidence="3" id="KW-1185">Reference proteome</keyword>
<reference evidence="2" key="1">
    <citation type="submission" date="2021-02" db="EMBL/GenBank/DDBJ databases">
        <authorList>
            <person name="Nieuwenhuis M."/>
            <person name="Van De Peppel L.J.J."/>
        </authorList>
    </citation>
    <scope>NUCLEOTIDE SEQUENCE</scope>
    <source>
        <strain evidence="2">D49</strain>
    </source>
</reference>
<gene>
    <name evidence="2" type="ORF">H0H81_008298</name>
</gene>
<feature type="compositionally biased region" description="Basic and acidic residues" evidence="1">
    <location>
        <begin position="29"/>
        <end position="38"/>
    </location>
</feature>
<organism evidence="2 3">
    <name type="scientific">Sphagnurus paluster</name>
    <dbReference type="NCBI Taxonomy" id="117069"/>
    <lineage>
        <taxon>Eukaryota</taxon>
        <taxon>Fungi</taxon>
        <taxon>Dikarya</taxon>
        <taxon>Basidiomycota</taxon>
        <taxon>Agaricomycotina</taxon>
        <taxon>Agaricomycetes</taxon>
        <taxon>Agaricomycetidae</taxon>
        <taxon>Agaricales</taxon>
        <taxon>Tricholomatineae</taxon>
        <taxon>Lyophyllaceae</taxon>
        <taxon>Sphagnurus</taxon>
    </lineage>
</organism>
<protein>
    <submittedName>
        <fullName evidence="2">Uncharacterized protein</fullName>
    </submittedName>
</protein>
<feature type="compositionally biased region" description="Polar residues" evidence="1">
    <location>
        <begin position="85"/>
        <end position="95"/>
    </location>
</feature>
<dbReference type="AlphaFoldDB" id="A0A9P7KGI0"/>
<comment type="caution">
    <text evidence="2">The sequence shown here is derived from an EMBL/GenBank/DDBJ whole genome shotgun (WGS) entry which is preliminary data.</text>
</comment>
<dbReference type="EMBL" id="JABCKI010000229">
    <property type="protein sequence ID" value="KAG5651536.1"/>
    <property type="molecule type" value="Genomic_DNA"/>
</dbReference>
<evidence type="ECO:0000313" key="3">
    <source>
        <dbReference type="Proteomes" id="UP000717328"/>
    </source>
</evidence>